<dbReference type="RefSeq" id="WP_007016284.1">
    <property type="nucleotide sequence ID" value="NZ_AAQH01000009.1"/>
</dbReference>
<protein>
    <submittedName>
        <fullName evidence="3">Uncharacterized protein</fullName>
    </submittedName>
</protein>
<reference evidence="3 4" key="1">
    <citation type="submission" date="2006-03" db="EMBL/GenBank/DDBJ databases">
        <authorList>
            <person name="Pinhassi J."/>
            <person name="Pedros-Alio C."/>
            <person name="Ferriera S."/>
            <person name="Johnson J."/>
            <person name="Kravitz S."/>
            <person name="Halpern A."/>
            <person name="Remington K."/>
            <person name="Beeson K."/>
            <person name="Tran B."/>
            <person name="Rogers Y.-H."/>
            <person name="Friedman R."/>
            <person name="Venter J.C."/>
        </authorList>
    </citation>
    <scope>NUCLEOTIDE SEQUENCE [LARGE SCALE GENOMIC DNA]</scope>
    <source>
        <strain evidence="3 4">RED65</strain>
    </source>
</reference>
<keyword evidence="2" id="KW-0472">Membrane</keyword>
<sequence length="79" mass="9070">MDKEQLDAKDKSDKKALAIGIVVLAVLVIIGVTFHVTDDSPPMAQKFFENRKSPEDYHEYQKSEMSNKEKAERNIFLQD</sequence>
<keyword evidence="2" id="KW-0812">Transmembrane</keyword>
<name>Q1N1U3_9GAMM</name>
<dbReference type="AlphaFoldDB" id="Q1N1U3"/>
<evidence type="ECO:0000256" key="2">
    <source>
        <dbReference type="SAM" id="Phobius"/>
    </source>
</evidence>
<keyword evidence="4" id="KW-1185">Reference proteome</keyword>
<gene>
    <name evidence="3" type="ORF">RED65_04160</name>
</gene>
<feature type="transmembrane region" description="Helical" evidence="2">
    <location>
        <begin position="16"/>
        <end position="36"/>
    </location>
</feature>
<organism evidence="3 4">
    <name type="scientific">Bermanella marisrubri</name>
    <dbReference type="NCBI Taxonomy" id="207949"/>
    <lineage>
        <taxon>Bacteria</taxon>
        <taxon>Pseudomonadati</taxon>
        <taxon>Pseudomonadota</taxon>
        <taxon>Gammaproteobacteria</taxon>
        <taxon>Oceanospirillales</taxon>
        <taxon>Oceanospirillaceae</taxon>
        <taxon>Bermanella</taxon>
    </lineage>
</organism>
<comment type="caution">
    <text evidence="3">The sequence shown here is derived from an EMBL/GenBank/DDBJ whole genome shotgun (WGS) entry which is preliminary data.</text>
</comment>
<evidence type="ECO:0000256" key="1">
    <source>
        <dbReference type="SAM" id="MobiDB-lite"/>
    </source>
</evidence>
<dbReference type="HOGENOM" id="CLU_2598950_0_0_6"/>
<proteinExistence type="predicted"/>
<dbReference type="Proteomes" id="UP000004263">
    <property type="component" value="Unassembled WGS sequence"/>
</dbReference>
<evidence type="ECO:0000313" key="3">
    <source>
        <dbReference type="EMBL" id="EAT12188.1"/>
    </source>
</evidence>
<keyword evidence="2" id="KW-1133">Transmembrane helix</keyword>
<accession>Q1N1U3</accession>
<feature type="compositionally biased region" description="Basic and acidic residues" evidence="1">
    <location>
        <begin position="58"/>
        <end position="73"/>
    </location>
</feature>
<evidence type="ECO:0000313" key="4">
    <source>
        <dbReference type="Proteomes" id="UP000004263"/>
    </source>
</evidence>
<feature type="region of interest" description="Disordered" evidence="1">
    <location>
        <begin position="58"/>
        <end position="79"/>
    </location>
</feature>
<dbReference type="EMBL" id="AAQH01000009">
    <property type="protein sequence ID" value="EAT12188.1"/>
    <property type="molecule type" value="Genomic_DNA"/>
</dbReference>